<keyword evidence="1" id="KW-0732">Signal</keyword>
<comment type="caution">
    <text evidence="2">The sequence shown here is derived from an EMBL/GenBank/DDBJ whole genome shotgun (WGS) entry which is preliminary data.</text>
</comment>
<feature type="non-terminal residue" evidence="2">
    <location>
        <position position="1"/>
    </location>
</feature>
<evidence type="ECO:0000256" key="1">
    <source>
        <dbReference type="SAM" id="SignalP"/>
    </source>
</evidence>
<organism evidence="2 3">
    <name type="scientific">Ancylostoma ceylanicum</name>
    <dbReference type="NCBI Taxonomy" id="53326"/>
    <lineage>
        <taxon>Eukaryota</taxon>
        <taxon>Metazoa</taxon>
        <taxon>Ecdysozoa</taxon>
        <taxon>Nematoda</taxon>
        <taxon>Chromadorea</taxon>
        <taxon>Rhabditida</taxon>
        <taxon>Rhabditina</taxon>
        <taxon>Rhabditomorpha</taxon>
        <taxon>Strongyloidea</taxon>
        <taxon>Ancylostomatidae</taxon>
        <taxon>Ancylostomatinae</taxon>
        <taxon>Ancylostoma</taxon>
    </lineage>
</organism>
<protein>
    <submittedName>
        <fullName evidence="2">Uncharacterized protein</fullName>
    </submittedName>
</protein>
<gene>
    <name evidence="2" type="primary">Acey_s0994.g3333</name>
    <name evidence="2" type="ORF">Y032_0994g3333</name>
</gene>
<accession>A0A016W7Y8</accession>
<feature type="signal peptide" evidence="1">
    <location>
        <begin position="1"/>
        <end position="25"/>
    </location>
</feature>
<dbReference type="Proteomes" id="UP000024635">
    <property type="component" value="Unassembled WGS sequence"/>
</dbReference>
<evidence type="ECO:0000313" key="3">
    <source>
        <dbReference type="Proteomes" id="UP000024635"/>
    </source>
</evidence>
<dbReference type="EMBL" id="JARK01000594">
    <property type="protein sequence ID" value="EYC35711.1"/>
    <property type="molecule type" value="Genomic_DNA"/>
</dbReference>
<proteinExistence type="predicted"/>
<reference evidence="3" key="1">
    <citation type="journal article" date="2015" name="Nat. Genet.">
        <title>The genome and transcriptome of the zoonotic hookworm Ancylostoma ceylanicum identify infection-specific gene families.</title>
        <authorList>
            <person name="Schwarz E.M."/>
            <person name="Hu Y."/>
            <person name="Antoshechkin I."/>
            <person name="Miller M.M."/>
            <person name="Sternberg P.W."/>
            <person name="Aroian R.V."/>
        </authorList>
    </citation>
    <scope>NUCLEOTIDE SEQUENCE</scope>
    <source>
        <strain evidence="3">HY135</strain>
    </source>
</reference>
<feature type="chain" id="PRO_5001491599" evidence="1">
    <location>
        <begin position="26"/>
        <end position="59"/>
    </location>
</feature>
<keyword evidence="3" id="KW-1185">Reference proteome</keyword>
<evidence type="ECO:0000313" key="2">
    <source>
        <dbReference type="EMBL" id="EYC35711.1"/>
    </source>
</evidence>
<name>A0A016W7Y8_9BILA</name>
<dbReference type="AlphaFoldDB" id="A0A016W7Y8"/>
<sequence length="59" mass="6663">NFIKDKLLHIFISHISFTLLSCTVAECGSCLERESQIQRKCEEKASVREKSGNNGPRPL</sequence>